<sequence>MSPASSDPTPGTWPAILTWRAPDVARMESVRVQLSGNRIKAWGRIVAAATGPHPAFSAYYDLQTDETGAAKRLGLTVTTAERERQLSIARDEENMWLVTDTRGESRAGYDGALDIDMVWSPFFNAVPIRRAGLHERAGSVTLPTIYLSLPDMAITAAMVSYSSVAAGGKIKLRSPVSDTTVTVDPDGFIVDYPGLAERI</sequence>
<dbReference type="InterPro" id="IPR009467">
    <property type="entry name" value="Glycolipid-bd_prot_put"/>
</dbReference>
<protein>
    <recommendedName>
        <fullName evidence="3">Glycolipid-binding domain-containing protein</fullName>
    </recommendedName>
</protein>
<dbReference type="SUPFAM" id="SSF159275">
    <property type="entry name" value="PA1994-like"/>
    <property type="match status" value="1"/>
</dbReference>
<evidence type="ECO:0000313" key="1">
    <source>
        <dbReference type="EMBL" id="OHV03757.1"/>
    </source>
</evidence>
<dbReference type="Proteomes" id="UP000179734">
    <property type="component" value="Unassembled WGS sequence"/>
</dbReference>
<organism evidence="1 2">
    <name type="scientific">Mycobacterium talmoniae</name>
    <dbReference type="NCBI Taxonomy" id="1858794"/>
    <lineage>
        <taxon>Bacteria</taxon>
        <taxon>Bacillati</taxon>
        <taxon>Actinomycetota</taxon>
        <taxon>Actinomycetes</taxon>
        <taxon>Mycobacteriales</taxon>
        <taxon>Mycobacteriaceae</taxon>
        <taxon>Mycobacterium</taxon>
    </lineage>
</organism>
<gene>
    <name evidence="1" type="ORF">BKN37_13380</name>
</gene>
<comment type="caution">
    <text evidence="1">The sequence shown here is derived from an EMBL/GenBank/DDBJ whole genome shotgun (WGS) entry which is preliminary data.</text>
</comment>
<dbReference type="Pfam" id="PF06475">
    <property type="entry name" value="Glycolipid_bind"/>
    <property type="match status" value="1"/>
</dbReference>
<dbReference type="EMBL" id="MLQM01000064">
    <property type="protein sequence ID" value="OHV03757.1"/>
    <property type="molecule type" value="Genomic_DNA"/>
</dbReference>
<evidence type="ECO:0008006" key="3">
    <source>
        <dbReference type="Google" id="ProtNLM"/>
    </source>
</evidence>
<keyword evidence="2" id="KW-1185">Reference proteome</keyword>
<reference evidence="1 2" key="1">
    <citation type="submission" date="2016-10" db="EMBL/GenBank/DDBJ databases">
        <title>Genome sequence of Mycobacterium talmonii.</title>
        <authorList>
            <person name="Greninger A.L."/>
            <person name="Elliott B."/>
            <person name="Vasireddy S."/>
            <person name="Vasireddy R."/>
        </authorList>
    </citation>
    <scope>NUCLEOTIDE SEQUENCE [LARGE SCALE GENOMIC DNA]</scope>
    <source>
        <strain evidence="2">NE-TNMC-100812</strain>
    </source>
</reference>
<accession>A0A1S1NLU9</accession>
<dbReference type="AlphaFoldDB" id="A0A1S1NLU9"/>
<name>A0A1S1NLU9_9MYCO</name>
<proteinExistence type="predicted"/>
<evidence type="ECO:0000313" key="2">
    <source>
        <dbReference type="Proteomes" id="UP000179734"/>
    </source>
</evidence>